<keyword evidence="1" id="KW-0472">Membrane</keyword>
<sequence>MRSRSFAALVATAVAVAVGVVAALLGRTDVALAVVVVLLGSTALLTVQVYRRTGAAAVGARAAGREVGRLRKELARRESAVPTATAVHRDAAAARASVAKLDDLASQIGELREEVTAVHSLAHAARPGKLLSQIQALDQLRDKFRVEGPLPDVGGWALDPTELLWLIDEVERRRPEFVVECGSGTSTFWIAMALRRNGHGRIISLEHQGKFAARTRAVLERHELSDVAEVRHAPLAEVETPRGTFRWYDVEPDSLGPIDLLVVDGPPGTTGPLARYPALPVLHRALNPGACVLVDDMHRTDEQEAVRHWLRELPALHRAGYTNGNSEVLTYG</sequence>
<dbReference type="RefSeq" id="WP_225564503.1">
    <property type="nucleotide sequence ID" value="NZ_JAIXCQ010000003.1"/>
</dbReference>
<dbReference type="SUPFAM" id="SSF53335">
    <property type="entry name" value="S-adenosyl-L-methionine-dependent methyltransferases"/>
    <property type="match status" value="1"/>
</dbReference>
<dbReference type="Proteomes" id="UP001319870">
    <property type="component" value="Unassembled WGS sequence"/>
</dbReference>
<organism evidence="2 3">
    <name type="scientific">Isoptericola luteus</name>
    <dbReference type="NCBI Taxonomy" id="2879484"/>
    <lineage>
        <taxon>Bacteria</taxon>
        <taxon>Bacillati</taxon>
        <taxon>Actinomycetota</taxon>
        <taxon>Actinomycetes</taxon>
        <taxon>Micrococcales</taxon>
        <taxon>Promicromonosporaceae</taxon>
        <taxon>Isoptericola</taxon>
    </lineage>
</organism>
<dbReference type="InterPro" id="IPR029063">
    <property type="entry name" value="SAM-dependent_MTases_sf"/>
</dbReference>
<evidence type="ECO:0000313" key="2">
    <source>
        <dbReference type="EMBL" id="MCA5892726.1"/>
    </source>
</evidence>
<keyword evidence="3" id="KW-1185">Reference proteome</keyword>
<gene>
    <name evidence="2" type="ORF">LEP48_05080</name>
</gene>
<dbReference type="GO" id="GO:0008168">
    <property type="term" value="F:methyltransferase activity"/>
    <property type="evidence" value="ECO:0007669"/>
    <property type="project" value="UniProtKB-KW"/>
</dbReference>
<proteinExistence type="predicted"/>
<evidence type="ECO:0000313" key="3">
    <source>
        <dbReference type="Proteomes" id="UP001319870"/>
    </source>
</evidence>
<dbReference type="EMBL" id="JAIXCQ010000003">
    <property type="protein sequence ID" value="MCA5892726.1"/>
    <property type="molecule type" value="Genomic_DNA"/>
</dbReference>
<protein>
    <submittedName>
        <fullName evidence="2">Class I SAM-dependent methyltransferase</fullName>
    </submittedName>
</protein>
<reference evidence="2 3" key="1">
    <citation type="submission" date="2021-09" db="EMBL/GenBank/DDBJ databases">
        <title>Isoptericola luteus sp. nov., a novel bacterium isolated from Harbin, the capital city of Heilongjiang province.</title>
        <authorList>
            <person name="Li J."/>
        </authorList>
    </citation>
    <scope>NUCLEOTIDE SEQUENCE [LARGE SCALE GENOMIC DNA]</scope>
    <source>
        <strain evidence="2 3">NEAU-Y5</strain>
    </source>
</reference>
<keyword evidence="1" id="KW-0812">Transmembrane</keyword>
<dbReference type="Pfam" id="PF13578">
    <property type="entry name" value="Methyltransf_24"/>
    <property type="match status" value="1"/>
</dbReference>
<keyword evidence="2" id="KW-0489">Methyltransferase</keyword>
<keyword evidence="2" id="KW-0808">Transferase</keyword>
<feature type="transmembrane region" description="Helical" evidence="1">
    <location>
        <begin position="32"/>
        <end position="50"/>
    </location>
</feature>
<comment type="caution">
    <text evidence="2">The sequence shown here is derived from an EMBL/GenBank/DDBJ whole genome shotgun (WGS) entry which is preliminary data.</text>
</comment>
<keyword evidence="1" id="KW-1133">Transmembrane helix</keyword>
<dbReference type="Gene3D" id="3.40.50.150">
    <property type="entry name" value="Vaccinia Virus protein VP39"/>
    <property type="match status" value="1"/>
</dbReference>
<evidence type="ECO:0000256" key="1">
    <source>
        <dbReference type="SAM" id="Phobius"/>
    </source>
</evidence>
<dbReference type="GO" id="GO:0032259">
    <property type="term" value="P:methylation"/>
    <property type="evidence" value="ECO:0007669"/>
    <property type="project" value="UniProtKB-KW"/>
</dbReference>
<name>A0ABS7ZCE9_9MICO</name>
<accession>A0ABS7ZCE9</accession>